<keyword evidence="1" id="KW-1133">Transmembrane helix</keyword>
<keyword evidence="3" id="KW-1185">Reference proteome</keyword>
<feature type="transmembrane region" description="Helical" evidence="1">
    <location>
        <begin position="61"/>
        <end position="83"/>
    </location>
</feature>
<keyword evidence="1" id="KW-0472">Membrane</keyword>
<accession>A0A2U1SMR7</accession>
<dbReference type="RefSeq" id="WP_108918232.1">
    <property type="nucleotide sequence ID" value="NZ_BGJY01000025.1"/>
</dbReference>
<organism evidence="2 3">
    <name type="scientific">Methylosinus sporium</name>
    <dbReference type="NCBI Taxonomy" id="428"/>
    <lineage>
        <taxon>Bacteria</taxon>
        <taxon>Pseudomonadati</taxon>
        <taxon>Pseudomonadota</taxon>
        <taxon>Alphaproteobacteria</taxon>
        <taxon>Hyphomicrobiales</taxon>
        <taxon>Methylocystaceae</taxon>
        <taxon>Methylosinus</taxon>
    </lineage>
</organism>
<reference evidence="2 3" key="1">
    <citation type="journal article" date="2018" name="Appl. Microbiol. Biotechnol.">
        <title>Co-cultivation of the strictly anaerobic methanogen Methanosarcina barkeri with aerobic methanotrophs in an oxygen-limited membrane bioreactor.</title>
        <authorList>
            <person name="In 't Zandt M.H."/>
            <person name="van den Bosch T.J.M."/>
            <person name="Rijkers R."/>
            <person name="van Kessel M.A.H.J."/>
            <person name="Jetten M.S.M."/>
            <person name="Welte C.U."/>
        </authorList>
    </citation>
    <scope>NUCLEOTIDE SEQUENCE [LARGE SCALE GENOMIC DNA]</scope>
    <source>
        <strain evidence="2 3">DSM 17706</strain>
    </source>
</reference>
<keyword evidence="1" id="KW-0812">Transmembrane</keyword>
<feature type="transmembrane region" description="Helical" evidence="1">
    <location>
        <begin position="37"/>
        <end position="55"/>
    </location>
</feature>
<evidence type="ECO:0000256" key="1">
    <source>
        <dbReference type="SAM" id="Phobius"/>
    </source>
</evidence>
<feature type="transmembrane region" description="Helical" evidence="1">
    <location>
        <begin position="6"/>
        <end position="25"/>
    </location>
</feature>
<comment type="caution">
    <text evidence="2">The sequence shown here is derived from an EMBL/GenBank/DDBJ whole genome shotgun (WGS) entry which is preliminary data.</text>
</comment>
<evidence type="ECO:0000313" key="2">
    <source>
        <dbReference type="EMBL" id="PWB92907.1"/>
    </source>
</evidence>
<gene>
    <name evidence="2" type="ORF">C5689_15875</name>
</gene>
<dbReference type="EMBL" id="PUIV01000033">
    <property type="protein sequence ID" value="PWB92907.1"/>
    <property type="molecule type" value="Genomic_DNA"/>
</dbReference>
<name>A0A2U1SMR7_METSR</name>
<dbReference type="Proteomes" id="UP000245137">
    <property type="component" value="Unassembled WGS sequence"/>
</dbReference>
<dbReference type="AlphaFoldDB" id="A0A2U1SMR7"/>
<protein>
    <submittedName>
        <fullName evidence="2">Uncharacterized protein</fullName>
    </submittedName>
</protein>
<sequence>MSAASIHSTAFALILAGSACLYLASPRQSLLRVQRRKAGFFAAAFLFAAWMVWRIRLESSTAFFATLAASMPLLIALPSLAALKGRK</sequence>
<dbReference type="OrthoDB" id="9973654at2"/>
<proteinExistence type="predicted"/>
<evidence type="ECO:0000313" key="3">
    <source>
        <dbReference type="Proteomes" id="UP000245137"/>
    </source>
</evidence>